<organism evidence="1 2">
    <name type="scientific">Nesidiocoris tenuis</name>
    <dbReference type="NCBI Taxonomy" id="355587"/>
    <lineage>
        <taxon>Eukaryota</taxon>
        <taxon>Metazoa</taxon>
        <taxon>Ecdysozoa</taxon>
        <taxon>Arthropoda</taxon>
        <taxon>Hexapoda</taxon>
        <taxon>Insecta</taxon>
        <taxon>Pterygota</taxon>
        <taxon>Neoptera</taxon>
        <taxon>Paraneoptera</taxon>
        <taxon>Hemiptera</taxon>
        <taxon>Heteroptera</taxon>
        <taxon>Panheteroptera</taxon>
        <taxon>Cimicomorpha</taxon>
        <taxon>Miridae</taxon>
        <taxon>Dicyphina</taxon>
        <taxon>Nesidiocoris</taxon>
    </lineage>
</organism>
<evidence type="ECO:0000313" key="1">
    <source>
        <dbReference type="EMBL" id="CAB0020828.1"/>
    </source>
</evidence>
<feature type="non-terminal residue" evidence="1">
    <location>
        <position position="179"/>
    </location>
</feature>
<reference evidence="1 2" key="1">
    <citation type="submission" date="2020-02" db="EMBL/GenBank/DDBJ databases">
        <authorList>
            <person name="Ferguson B K."/>
        </authorList>
    </citation>
    <scope>NUCLEOTIDE SEQUENCE [LARGE SCALE GENOMIC DNA]</scope>
</reference>
<protein>
    <submittedName>
        <fullName evidence="1">Uncharacterized protein</fullName>
    </submittedName>
</protein>
<accession>A0A6H5HQP4</accession>
<keyword evidence="2" id="KW-1185">Reference proteome</keyword>
<dbReference type="Proteomes" id="UP000479000">
    <property type="component" value="Unassembled WGS sequence"/>
</dbReference>
<evidence type="ECO:0000313" key="2">
    <source>
        <dbReference type="Proteomes" id="UP000479000"/>
    </source>
</evidence>
<dbReference type="AlphaFoldDB" id="A0A6H5HQP4"/>
<proteinExistence type="predicted"/>
<sequence>MSNFYRRSVSFSYVHRGQNLILGKNRTYEVLQAIEAGAMALDNSRSHITRAPFATLERHLKESHHRVEQPHVIFQISNRRHVPEESWQRKTYTRISRGVTFPYAKRWKKIVFCIITSIIYRVKGSTGIVLKSRIGTEHKKNFLLCTFFRITSRTPWKLANWRLRLPMSALRSPLQWRLL</sequence>
<dbReference type="EMBL" id="CADCXU010035856">
    <property type="protein sequence ID" value="CAB0020828.1"/>
    <property type="molecule type" value="Genomic_DNA"/>
</dbReference>
<name>A0A6H5HQP4_9HEMI</name>
<gene>
    <name evidence="1" type="ORF">NTEN_LOCUS24363</name>
</gene>